<protein>
    <submittedName>
        <fullName evidence="2">Uncharacterized protein</fullName>
    </submittedName>
</protein>
<organism evidence="2 3">
    <name type="scientific">Candidula unifasciata</name>
    <dbReference type="NCBI Taxonomy" id="100452"/>
    <lineage>
        <taxon>Eukaryota</taxon>
        <taxon>Metazoa</taxon>
        <taxon>Spiralia</taxon>
        <taxon>Lophotrochozoa</taxon>
        <taxon>Mollusca</taxon>
        <taxon>Gastropoda</taxon>
        <taxon>Heterobranchia</taxon>
        <taxon>Euthyneura</taxon>
        <taxon>Panpulmonata</taxon>
        <taxon>Eupulmonata</taxon>
        <taxon>Stylommatophora</taxon>
        <taxon>Helicina</taxon>
        <taxon>Helicoidea</taxon>
        <taxon>Geomitridae</taxon>
        <taxon>Candidula</taxon>
    </lineage>
</organism>
<evidence type="ECO:0000313" key="3">
    <source>
        <dbReference type="Proteomes" id="UP000678393"/>
    </source>
</evidence>
<dbReference type="EMBL" id="CAJHNH020004001">
    <property type="protein sequence ID" value="CAG5130387.1"/>
    <property type="molecule type" value="Genomic_DNA"/>
</dbReference>
<name>A0A8S3ZLL0_9EUPU</name>
<comment type="caution">
    <text evidence="2">The sequence shown here is derived from an EMBL/GenBank/DDBJ whole genome shotgun (WGS) entry which is preliminary data.</text>
</comment>
<proteinExistence type="predicted"/>
<reference evidence="2" key="1">
    <citation type="submission" date="2021-04" db="EMBL/GenBank/DDBJ databases">
        <authorList>
            <consortium name="Molecular Ecology Group"/>
        </authorList>
    </citation>
    <scope>NUCLEOTIDE SEQUENCE</scope>
</reference>
<dbReference type="AlphaFoldDB" id="A0A8S3ZLL0"/>
<dbReference type="Proteomes" id="UP000678393">
    <property type="component" value="Unassembled WGS sequence"/>
</dbReference>
<dbReference type="OrthoDB" id="6159570at2759"/>
<sequence length="202" mass="22783">MAFSGRDRSRTTEKSDEFIPLTSDQDGPNLDSVASAGTSITDHPSSEASTDNGIRSIPPRLSRNSSIYSQDDTGTRLSSIHDEVNKIFDTEWRLEVDTLTTDPNAKAQAVNLMGRESSKQALSELYHVDEVEYSRHRRYSYPHIHQPLRSLSNKSLIKSHRPKKKSKRKRDKSTDYPSQGAVKSPPIVEIDEEGSRGVEYYE</sequence>
<evidence type="ECO:0000313" key="2">
    <source>
        <dbReference type="EMBL" id="CAG5130387.1"/>
    </source>
</evidence>
<feature type="compositionally biased region" description="Basic and acidic residues" evidence="1">
    <location>
        <begin position="1"/>
        <end position="17"/>
    </location>
</feature>
<gene>
    <name evidence="2" type="ORF">CUNI_LOCUS15945</name>
</gene>
<evidence type="ECO:0000256" key="1">
    <source>
        <dbReference type="SAM" id="MobiDB-lite"/>
    </source>
</evidence>
<accession>A0A8S3ZLL0</accession>
<feature type="compositionally biased region" description="Basic residues" evidence="1">
    <location>
        <begin position="157"/>
        <end position="171"/>
    </location>
</feature>
<feature type="region of interest" description="Disordered" evidence="1">
    <location>
        <begin position="1"/>
        <end position="74"/>
    </location>
</feature>
<feature type="non-terminal residue" evidence="2">
    <location>
        <position position="202"/>
    </location>
</feature>
<feature type="compositionally biased region" description="Polar residues" evidence="1">
    <location>
        <begin position="62"/>
        <end position="74"/>
    </location>
</feature>
<feature type="compositionally biased region" description="Polar residues" evidence="1">
    <location>
        <begin position="35"/>
        <end position="53"/>
    </location>
</feature>
<feature type="region of interest" description="Disordered" evidence="1">
    <location>
        <begin position="144"/>
        <end position="202"/>
    </location>
</feature>
<keyword evidence="3" id="KW-1185">Reference proteome</keyword>